<dbReference type="Gene3D" id="3.40.50.300">
    <property type="entry name" value="P-loop containing nucleotide triphosphate hydrolases"/>
    <property type="match status" value="1"/>
</dbReference>
<dbReference type="GO" id="GO:0003723">
    <property type="term" value="F:RNA binding"/>
    <property type="evidence" value="ECO:0007669"/>
    <property type="project" value="TreeGrafter"/>
</dbReference>
<name>A0A9Q3F1Z3_9BASI</name>
<dbReference type="GO" id="GO:0003724">
    <property type="term" value="F:RNA helicase activity"/>
    <property type="evidence" value="ECO:0007669"/>
    <property type="project" value="UniProtKB-EC"/>
</dbReference>
<dbReference type="GO" id="GO:0071013">
    <property type="term" value="C:catalytic step 2 spliceosome"/>
    <property type="evidence" value="ECO:0007669"/>
    <property type="project" value="TreeGrafter"/>
</dbReference>
<dbReference type="PANTHER" id="PTHR18934">
    <property type="entry name" value="ATP-DEPENDENT RNA HELICASE"/>
    <property type="match status" value="1"/>
</dbReference>
<dbReference type="AlphaFoldDB" id="A0A9Q3F1Z3"/>
<keyword evidence="3" id="KW-1185">Reference proteome</keyword>
<accession>A0A9Q3F1Z3</accession>
<proteinExistence type="predicted"/>
<sequence length="253" mass="28224">MIKTATNSTLHSAFLSSLPQVGLSPSAEANSFVIVLFDPGPCPSSSSSSVLNGAAKQGLLDGNRKKAKRYVIALQKQKLGLLLDDRLEDEKVEIKRAKQEKCALKNKAKRWRWEEDKRLEKEFLDDQYPHDAGYTKDGGKIGLTQHQRVFDMVMEYMPNGMLIREIRTEPNLAGYAPVIFDESHKRTLSPDILLGSVKDITRWRPDLQLVISSATMNAAKNLGAFSREEADEYMQLGTLNALFVLVQSIGLTA</sequence>
<dbReference type="EMBL" id="AVOT02035273">
    <property type="protein sequence ID" value="MBW0529573.1"/>
    <property type="molecule type" value="Genomic_DNA"/>
</dbReference>
<gene>
    <name evidence="2" type="ORF">O181_069288</name>
</gene>
<reference evidence="2" key="1">
    <citation type="submission" date="2021-03" db="EMBL/GenBank/DDBJ databases">
        <title>Draft genome sequence of rust myrtle Austropuccinia psidii MF-1, a brazilian biotype.</title>
        <authorList>
            <person name="Quecine M.C."/>
            <person name="Pachon D.M.R."/>
            <person name="Bonatelli M.L."/>
            <person name="Correr F.H."/>
            <person name="Franceschini L.M."/>
            <person name="Leite T.F."/>
            <person name="Margarido G.R.A."/>
            <person name="Almeida C.A."/>
            <person name="Ferrarezi J.A."/>
            <person name="Labate C.A."/>
        </authorList>
    </citation>
    <scope>NUCLEOTIDE SEQUENCE</scope>
    <source>
        <strain evidence="2">MF-1</strain>
    </source>
</reference>
<dbReference type="SUPFAM" id="SSF52540">
    <property type="entry name" value="P-loop containing nucleoside triphosphate hydrolases"/>
    <property type="match status" value="1"/>
</dbReference>
<evidence type="ECO:0008006" key="4">
    <source>
        <dbReference type="Google" id="ProtNLM"/>
    </source>
</evidence>
<evidence type="ECO:0000313" key="3">
    <source>
        <dbReference type="Proteomes" id="UP000765509"/>
    </source>
</evidence>
<dbReference type="InterPro" id="IPR027417">
    <property type="entry name" value="P-loop_NTPase"/>
</dbReference>
<protein>
    <recommendedName>
        <fullName evidence="4">Helicase ATP-binding domain-containing protein</fullName>
    </recommendedName>
</protein>
<evidence type="ECO:0000256" key="1">
    <source>
        <dbReference type="ARBA" id="ARBA00047984"/>
    </source>
</evidence>
<dbReference type="Proteomes" id="UP000765509">
    <property type="component" value="Unassembled WGS sequence"/>
</dbReference>
<evidence type="ECO:0000313" key="2">
    <source>
        <dbReference type="EMBL" id="MBW0529573.1"/>
    </source>
</evidence>
<dbReference type="PANTHER" id="PTHR18934:SF83">
    <property type="entry name" value="PRE-MRNA-SPLICING FACTOR ATP-DEPENDENT RNA HELICASE DHX16"/>
    <property type="match status" value="1"/>
</dbReference>
<dbReference type="OrthoDB" id="3261737at2759"/>
<comment type="catalytic activity">
    <reaction evidence="1">
        <text>ATP + H2O = ADP + phosphate + H(+)</text>
        <dbReference type="Rhea" id="RHEA:13065"/>
        <dbReference type="ChEBI" id="CHEBI:15377"/>
        <dbReference type="ChEBI" id="CHEBI:15378"/>
        <dbReference type="ChEBI" id="CHEBI:30616"/>
        <dbReference type="ChEBI" id="CHEBI:43474"/>
        <dbReference type="ChEBI" id="CHEBI:456216"/>
        <dbReference type="EC" id="3.6.4.13"/>
    </reaction>
</comment>
<comment type="caution">
    <text evidence="2">The sequence shown here is derived from an EMBL/GenBank/DDBJ whole genome shotgun (WGS) entry which is preliminary data.</text>
</comment>
<organism evidence="2 3">
    <name type="scientific">Austropuccinia psidii MF-1</name>
    <dbReference type="NCBI Taxonomy" id="1389203"/>
    <lineage>
        <taxon>Eukaryota</taxon>
        <taxon>Fungi</taxon>
        <taxon>Dikarya</taxon>
        <taxon>Basidiomycota</taxon>
        <taxon>Pucciniomycotina</taxon>
        <taxon>Pucciniomycetes</taxon>
        <taxon>Pucciniales</taxon>
        <taxon>Sphaerophragmiaceae</taxon>
        <taxon>Austropuccinia</taxon>
    </lineage>
</organism>